<dbReference type="InterPro" id="IPR001469">
    <property type="entry name" value="ATP_synth_F1_dsu/esu"/>
</dbReference>
<dbReference type="EMBL" id="ABVQ01000037">
    <property type="protein sequence ID" value="EEC56420.1"/>
    <property type="molecule type" value="Genomic_DNA"/>
</dbReference>
<evidence type="ECO:0000259" key="11">
    <source>
        <dbReference type="Pfam" id="PF00401"/>
    </source>
</evidence>
<organism evidence="13 14">
    <name type="scientific">[Bacteroides] pectinophilus ATCC 43243</name>
    <dbReference type="NCBI Taxonomy" id="483218"/>
    <lineage>
        <taxon>Bacteria</taxon>
        <taxon>Bacillati</taxon>
        <taxon>Bacillota</taxon>
        <taxon>Clostridia</taxon>
        <taxon>Eubacteriales</taxon>
    </lineage>
</organism>
<keyword evidence="9" id="KW-0375">Hydrogen ion transport</keyword>
<dbReference type="Proteomes" id="UP000003136">
    <property type="component" value="Unassembled WGS sequence"/>
</dbReference>
<evidence type="ECO:0000256" key="5">
    <source>
        <dbReference type="ARBA" id="ARBA00023065"/>
    </source>
</evidence>
<dbReference type="GO" id="GO:0045259">
    <property type="term" value="C:proton-transporting ATP synthase complex"/>
    <property type="evidence" value="ECO:0007669"/>
    <property type="project" value="UniProtKB-KW"/>
</dbReference>
<evidence type="ECO:0000313" key="13">
    <source>
        <dbReference type="EMBL" id="EEC56420.1"/>
    </source>
</evidence>
<dbReference type="HAMAP" id="MF_00530">
    <property type="entry name" value="ATP_synth_epsil_bac"/>
    <property type="match status" value="1"/>
</dbReference>
<dbReference type="AlphaFoldDB" id="B7AW29"/>
<dbReference type="PANTHER" id="PTHR13822">
    <property type="entry name" value="ATP SYNTHASE DELTA/EPSILON CHAIN"/>
    <property type="match status" value="1"/>
</dbReference>
<dbReference type="GO" id="GO:0005524">
    <property type="term" value="F:ATP binding"/>
    <property type="evidence" value="ECO:0007669"/>
    <property type="project" value="UniProtKB-UniRule"/>
</dbReference>
<dbReference type="Pfam" id="PF00401">
    <property type="entry name" value="ATP-synt_DE"/>
    <property type="match status" value="1"/>
</dbReference>
<keyword evidence="6 9" id="KW-0472">Membrane</keyword>
<keyword evidence="5 9" id="KW-0406">Ion transport</keyword>
<keyword evidence="7 9" id="KW-0139">CF(1)</keyword>
<evidence type="ECO:0000256" key="10">
    <source>
        <dbReference type="RuleBase" id="RU003656"/>
    </source>
</evidence>
<evidence type="ECO:0000256" key="6">
    <source>
        <dbReference type="ARBA" id="ARBA00023136"/>
    </source>
</evidence>
<evidence type="ECO:0000259" key="12">
    <source>
        <dbReference type="Pfam" id="PF02823"/>
    </source>
</evidence>
<proteinExistence type="inferred from homology"/>
<name>B7AW29_9FIRM</name>
<dbReference type="InterPro" id="IPR036771">
    <property type="entry name" value="ATPsynth_dsu/esu_N"/>
</dbReference>
<feature type="domain" description="ATP synthase F1 complex delta/epsilon subunit N-terminal" evidence="12">
    <location>
        <begin position="6"/>
        <end position="85"/>
    </location>
</feature>
<reference evidence="13 14" key="2">
    <citation type="submission" date="2008-11" db="EMBL/GenBank/DDBJ databases">
        <authorList>
            <person name="Fulton L."/>
            <person name="Clifton S."/>
            <person name="Fulton B."/>
            <person name="Xu J."/>
            <person name="Minx P."/>
            <person name="Pepin K.H."/>
            <person name="Johnson M."/>
            <person name="Bhonagiri V."/>
            <person name="Nash W.E."/>
            <person name="Mardis E.R."/>
            <person name="Wilson R.K."/>
        </authorList>
    </citation>
    <scope>NUCLEOTIDE SEQUENCE [LARGE SCALE GENOMIC DNA]</scope>
    <source>
        <strain evidence="13 14">ATCC 43243</strain>
    </source>
</reference>
<dbReference type="eggNOG" id="COG0355">
    <property type="taxonomic scope" value="Bacteria"/>
</dbReference>
<dbReference type="GO" id="GO:0005886">
    <property type="term" value="C:plasma membrane"/>
    <property type="evidence" value="ECO:0007669"/>
    <property type="project" value="UniProtKB-SubCell"/>
</dbReference>
<dbReference type="InterPro" id="IPR036794">
    <property type="entry name" value="ATP_F1_dsu/esu_C_sf"/>
</dbReference>
<evidence type="ECO:0000256" key="3">
    <source>
        <dbReference type="ARBA" id="ARBA00022448"/>
    </source>
</evidence>
<dbReference type="Gene3D" id="1.20.5.440">
    <property type="entry name" value="ATP synthase delta/epsilon subunit, C-terminal domain"/>
    <property type="match status" value="1"/>
</dbReference>
<comment type="subcellular location">
    <subcellularLocation>
        <location evidence="1 9">Cell membrane</location>
        <topology evidence="1 9">Peripheral membrane protein</topology>
    </subcellularLocation>
</comment>
<dbReference type="InterPro" id="IPR020546">
    <property type="entry name" value="ATP_synth_F1_dsu/esu_N"/>
</dbReference>
<evidence type="ECO:0000256" key="4">
    <source>
        <dbReference type="ARBA" id="ARBA00022475"/>
    </source>
</evidence>
<accession>B7AW29</accession>
<feature type="domain" description="ATP synthase epsilon subunit C-terminal" evidence="11">
    <location>
        <begin position="89"/>
        <end position="131"/>
    </location>
</feature>
<dbReference type="SUPFAM" id="SSF51344">
    <property type="entry name" value="Epsilon subunit of F1F0-ATP synthase N-terminal domain"/>
    <property type="match status" value="1"/>
</dbReference>
<evidence type="ECO:0000256" key="1">
    <source>
        <dbReference type="ARBA" id="ARBA00004202"/>
    </source>
</evidence>
<dbReference type="PANTHER" id="PTHR13822:SF10">
    <property type="entry name" value="ATP SYNTHASE EPSILON CHAIN, CHLOROPLASTIC"/>
    <property type="match status" value="1"/>
</dbReference>
<dbReference type="HOGENOM" id="CLU_084338_1_1_9"/>
<keyword evidence="4 9" id="KW-1003">Cell membrane</keyword>
<comment type="function">
    <text evidence="9">Produces ATP from ADP in the presence of a proton gradient across the membrane.</text>
</comment>
<dbReference type="STRING" id="483218.BACPEC_02929"/>
<dbReference type="GO" id="GO:0046933">
    <property type="term" value="F:proton-transporting ATP synthase activity, rotational mechanism"/>
    <property type="evidence" value="ECO:0007669"/>
    <property type="project" value="UniProtKB-UniRule"/>
</dbReference>
<sequence>MSMSTFSLKIVACNKVFYDGECEVLIFPAYDGEMAVMAHHEQMTSTVEIGEIRFKLPDGTWQEAVVSDGLITVDHNRVNIIVYSAEKPEEIDKFRAEAALERAKEQMQAKQSIMEYHISQASLSRAMARLKGARGN</sequence>
<dbReference type="CDD" id="cd12152">
    <property type="entry name" value="F1-ATPase_delta"/>
    <property type="match status" value="1"/>
</dbReference>
<comment type="similarity">
    <text evidence="2 9 10">Belongs to the ATPase epsilon chain family.</text>
</comment>
<keyword evidence="14" id="KW-1185">Reference proteome</keyword>
<reference evidence="13 14" key="1">
    <citation type="submission" date="2008-11" db="EMBL/GenBank/DDBJ databases">
        <title>Draft genome sequence of Bacteroides pectinophilus (ATCC 43243).</title>
        <authorList>
            <person name="Sudarsanam P."/>
            <person name="Ley R."/>
            <person name="Guruge J."/>
            <person name="Turnbaugh P.J."/>
            <person name="Mahowald M."/>
            <person name="Liep D."/>
            <person name="Gordon J."/>
        </authorList>
    </citation>
    <scope>NUCLEOTIDE SEQUENCE [LARGE SCALE GENOMIC DNA]</scope>
    <source>
        <strain evidence="13 14">ATCC 43243</strain>
    </source>
</reference>
<keyword evidence="8 9" id="KW-0066">ATP synthesis</keyword>
<evidence type="ECO:0000256" key="9">
    <source>
        <dbReference type="HAMAP-Rule" id="MF_00530"/>
    </source>
</evidence>
<dbReference type="SUPFAM" id="SSF46604">
    <property type="entry name" value="Epsilon subunit of F1F0-ATP synthase C-terminal domain"/>
    <property type="match status" value="1"/>
</dbReference>
<evidence type="ECO:0000313" key="14">
    <source>
        <dbReference type="Proteomes" id="UP000003136"/>
    </source>
</evidence>
<dbReference type="InterPro" id="IPR020547">
    <property type="entry name" value="ATP_synth_F1_esu_C"/>
</dbReference>
<keyword evidence="3 9" id="KW-0813">Transport</keyword>
<comment type="subunit">
    <text evidence="9 10">F-type ATPases have 2 components, CF(1) - the catalytic core - and CF(0) - the membrane proton channel. CF(1) has five subunits: alpha(3), beta(3), gamma(1), delta(1), epsilon(1). CF(0) has three main subunits: a, b and c.</text>
</comment>
<evidence type="ECO:0000256" key="2">
    <source>
        <dbReference type="ARBA" id="ARBA00005712"/>
    </source>
</evidence>
<dbReference type="Pfam" id="PF02823">
    <property type="entry name" value="ATP-synt_DE_N"/>
    <property type="match status" value="1"/>
</dbReference>
<gene>
    <name evidence="9" type="primary">atpC</name>
    <name evidence="13" type="ORF">BACPEC_02929</name>
</gene>
<protein>
    <recommendedName>
        <fullName evidence="9">ATP synthase epsilon chain</fullName>
    </recommendedName>
    <alternativeName>
        <fullName evidence="9">ATP synthase F1 sector epsilon subunit</fullName>
    </alternativeName>
    <alternativeName>
        <fullName evidence="9">F-ATPase epsilon subunit</fullName>
    </alternativeName>
</protein>
<evidence type="ECO:0000256" key="8">
    <source>
        <dbReference type="ARBA" id="ARBA00023310"/>
    </source>
</evidence>
<dbReference type="NCBIfam" id="TIGR01216">
    <property type="entry name" value="ATP_synt_epsi"/>
    <property type="match status" value="1"/>
</dbReference>
<evidence type="ECO:0000256" key="7">
    <source>
        <dbReference type="ARBA" id="ARBA00023196"/>
    </source>
</evidence>
<dbReference type="Gene3D" id="2.60.15.10">
    <property type="entry name" value="F0F1 ATP synthase delta/epsilon subunit, N-terminal"/>
    <property type="match status" value="1"/>
</dbReference>